<feature type="compositionally biased region" description="Basic and acidic residues" evidence="1">
    <location>
        <begin position="356"/>
        <end position="370"/>
    </location>
</feature>
<feature type="non-terminal residue" evidence="2">
    <location>
        <position position="1"/>
    </location>
</feature>
<keyword evidence="3" id="KW-1185">Reference proteome</keyword>
<feature type="compositionally biased region" description="Low complexity" evidence="1">
    <location>
        <begin position="1009"/>
        <end position="1023"/>
    </location>
</feature>
<feature type="compositionally biased region" description="Low complexity" evidence="1">
    <location>
        <begin position="39"/>
        <end position="51"/>
    </location>
</feature>
<feature type="compositionally biased region" description="Polar residues" evidence="1">
    <location>
        <begin position="857"/>
        <end position="880"/>
    </location>
</feature>
<dbReference type="Proteomes" id="UP001529510">
    <property type="component" value="Unassembled WGS sequence"/>
</dbReference>
<feature type="compositionally biased region" description="Polar residues" evidence="1">
    <location>
        <begin position="777"/>
        <end position="789"/>
    </location>
</feature>
<evidence type="ECO:0000313" key="2">
    <source>
        <dbReference type="EMBL" id="KAL0193848.1"/>
    </source>
</evidence>
<feature type="compositionally biased region" description="Basic and acidic residues" evidence="1">
    <location>
        <begin position="836"/>
        <end position="856"/>
    </location>
</feature>
<feature type="compositionally biased region" description="Polar residues" evidence="1">
    <location>
        <begin position="583"/>
        <end position="592"/>
    </location>
</feature>
<feature type="compositionally biased region" description="Polar residues" evidence="1">
    <location>
        <begin position="535"/>
        <end position="555"/>
    </location>
</feature>
<feature type="region of interest" description="Disordered" evidence="1">
    <location>
        <begin position="990"/>
        <end position="1168"/>
    </location>
</feature>
<organism evidence="2 3">
    <name type="scientific">Cirrhinus mrigala</name>
    <name type="common">Mrigala</name>
    <dbReference type="NCBI Taxonomy" id="683832"/>
    <lineage>
        <taxon>Eukaryota</taxon>
        <taxon>Metazoa</taxon>
        <taxon>Chordata</taxon>
        <taxon>Craniata</taxon>
        <taxon>Vertebrata</taxon>
        <taxon>Euteleostomi</taxon>
        <taxon>Actinopterygii</taxon>
        <taxon>Neopterygii</taxon>
        <taxon>Teleostei</taxon>
        <taxon>Ostariophysi</taxon>
        <taxon>Cypriniformes</taxon>
        <taxon>Cyprinidae</taxon>
        <taxon>Labeoninae</taxon>
        <taxon>Labeonini</taxon>
        <taxon>Cirrhinus</taxon>
    </lineage>
</organism>
<feature type="non-terminal residue" evidence="2">
    <location>
        <position position="1168"/>
    </location>
</feature>
<feature type="compositionally biased region" description="Basic and acidic residues" evidence="1">
    <location>
        <begin position="609"/>
        <end position="632"/>
    </location>
</feature>
<feature type="compositionally biased region" description="Pro residues" evidence="1">
    <location>
        <begin position="143"/>
        <end position="175"/>
    </location>
</feature>
<evidence type="ECO:0000313" key="3">
    <source>
        <dbReference type="Proteomes" id="UP001529510"/>
    </source>
</evidence>
<feature type="compositionally biased region" description="Basic and acidic residues" evidence="1">
    <location>
        <begin position="443"/>
        <end position="468"/>
    </location>
</feature>
<feature type="compositionally biased region" description="Basic and acidic residues" evidence="1">
    <location>
        <begin position="379"/>
        <end position="414"/>
    </location>
</feature>
<feature type="compositionally biased region" description="Basic and acidic residues" evidence="1">
    <location>
        <begin position="888"/>
        <end position="922"/>
    </location>
</feature>
<accession>A0ABD0R7H6</accession>
<feature type="compositionally biased region" description="Polar residues" evidence="1">
    <location>
        <begin position="681"/>
        <end position="692"/>
    </location>
</feature>
<evidence type="ECO:0000256" key="1">
    <source>
        <dbReference type="SAM" id="MobiDB-lite"/>
    </source>
</evidence>
<proteinExistence type="predicted"/>
<feature type="compositionally biased region" description="Polar residues" evidence="1">
    <location>
        <begin position="430"/>
        <end position="439"/>
    </location>
</feature>
<feature type="compositionally biased region" description="Low complexity" evidence="1">
    <location>
        <begin position="760"/>
        <end position="776"/>
    </location>
</feature>
<feature type="compositionally biased region" description="Polar residues" evidence="1">
    <location>
        <begin position="1159"/>
        <end position="1168"/>
    </location>
</feature>
<feature type="compositionally biased region" description="Polar residues" evidence="1">
    <location>
        <begin position="132"/>
        <end position="141"/>
    </location>
</feature>
<feature type="compositionally biased region" description="Basic and acidic residues" evidence="1">
    <location>
        <begin position="1025"/>
        <end position="1036"/>
    </location>
</feature>
<sequence>TGNIPSEETLKASISKSEPSTKEVEAQSSGPAKLHNEHPPTSTEPVSSSTTAEEHPGKGIFSLFGTSSLGQTQPQGGQSILGGIIPGSSSSKEMPGTGLFSMFGSSQTTPAPSAPKEPPGKGLFSIFGGSVAQPQPDQQGSPVPGPKDLPVGPRGPPGHGPRGPPGHGPRGPPGHVPRTTSGPAPRGPTQRGPTPKEPLGKGLFSVFGGSSQPTAPTGGISAKTPGSGSSILGGILPGSGVKENNGPGLFSMFGGGSSQSQPPTESTNPPAESTNKESTGKGLFSMFGGPSPAGSSEPESLFKVPSVFPSDKTKSTGFSLMSFVDDKKSDSKPADASTAVADSLTCNITPTPLTDAIKDENTSVENKEEVPAEMTNEPPGKKDEKPIDEIKVKSTDDTGRADEMHSSVNDDTKSKMVTLIHETEEVTPLTEEQANNEETSVADEVHKERTINEQLKNEELDTKNDKETLATSSEKTDCMTPINETEVIVPLTEEKSTNEETSVVDKIYEEQTSNEQLKNEELDKENDKEIATGPEKNSCNKDLNQFVLENSSEQEIVSEPSGLEKPLEVSLESEETVEPAKSFESQDSVQKNMESEERVELENSQETTKPLDSEKSTENEKTLTEETGKVDDEQIADEISVEPEKDTVLKISDGQQADLKEKPDDITKSEESDKILIVATPQPSSDPQLNSAVQQQQQPKQDTTVPQPGILGFPAQPRPRMAGPFCQPRPGMPETRGPRPMMSNQPRPRMPGPQRPPEPAAFSGFMSMFSGPSASSKPATSSFFSVPQTSFFKSSPPSAPAQPQQQKSSFFNLPTSLPTDSLTGDLFGFFKGTEAAKSDEAKLPEKGHDGTQDSKEQVSLTANKSSAVSKPESTVASTELVNEEELKEGDSESLKLVEEQEVKSKDESKENSETPETIHTETSESGLPSTVPPGAKDTPPSTPKILVEDKLPTSPPSKGIFALPGLSTPSLGGLMSGAAETAKPFSSLFGSFTPAPSVSTNPSQPQAESSGLLSGLKGLSAGLFQEEKSVPPKEETMSSMFGRKIGFPWQSSPPQTPPATQSKFPDLKPEENDEPEDDKLSPESDVTGSADPSDTEGLSDNSLHKQPSFDTSPESPTGLKQGASCLEGEHLDKSKISKDRIDKDKDPPDTDASAEKPSESLQQQTFDK</sequence>
<feature type="compositionally biased region" description="Polar residues" evidence="1">
    <location>
        <begin position="1084"/>
        <end position="1115"/>
    </location>
</feature>
<feature type="compositionally biased region" description="Basic and acidic residues" evidence="1">
    <location>
        <begin position="517"/>
        <end position="530"/>
    </location>
</feature>
<feature type="compositionally biased region" description="Low complexity" evidence="1">
    <location>
        <begin position="790"/>
        <end position="811"/>
    </location>
</feature>
<feature type="compositionally biased region" description="Pro residues" evidence="1">
    <location>
        <begin position="748"/>
        <end position="759"/>
    </location>
</feature>
<dbReference type="EMBL" id="JAMKFB020000005">
    <property type="protein sequence ID" value="KAL0193848.1"/>
    <property type="molecule type" value="Genomic_DNA"/>
</dbReference>
<feature type="compositionally biased region" description="Basic and acidic residues" evidence="1">
    <location>
        <begin position="1127"/>
        <end position="1158"/>
    </location>
</feature>
<comment type="caution">
    <text evidence="2">The sequence shown here is derived from an EMBL/GenBank/DDBJ whole genome shotgun (WGS) entry which is preliminary data.</text>
</comment>
<dbReference type="AlphaFoldDB" id="A0ABD0R7H6"/>
<feature type="region of interest" description="Disordered" evidence="1">
    <location>
        <begin position="1"/>
        <end position="316"/>
    </location>
</feature>
<feature type="compositionally biased region" description="Polar residues" evidence="1">
    <location>
        <begin position="990"/>
        <end position="1008"/>
    </location>
</feature>
<protein>
    <submittedName>
        <fullName evidence="2">Uncharacterized protein</fullName>
    </submittedName>
</protein>
<feature type="region of interest" description="Disordered" evidence="1">
    <location>
        <begin position="836"/>
        <end position="962"/>
    </location>
</feature>
<feature type="region of interest" description="Disordered" evidence="1">
    <location>
        <begin position="346"/>
        <end position="816"/>
    </location>
</feature>
<feature type="compositionally biased region" description="Polar residues" evidence="1">
    <location>
        <begin position="1"/>
        <end position="18"/>
    </location>
</feature>
<feature type="compositionally biased region" description="Basic and acidic residues" evidence="1">
    <location>
        <begin position="658"/>
        <end position="674"/>
    </location>
</feature>
<feature type="compositionally biased region" description="Low complexity" evidence="1">
    <location>
        <begin position="225"/>
        <end position="270"/>
    </location>
</feature>
<gene>
    <name evidence="2" type="ORF">M9458_012144</name>
</gene>
<reference evidence="2 3" key="1">
    <citation type="submission" date="2024-05" db="EMBL/GenBank/DDBJ databases">
        <title>Genome sequencing and assembly of Indian major carp, Cirrhinus mrigala (Hamilton, 1822).</title>
        <authorList>
            <person name="Mohindra V."/>
            <person name="Chowdhury L.M."/>
            <person name="Lal K."/>
            <person name="Jena J.K."/>
        </authorList>
    </citation>
    <scope>NUCLEOTIDE SEQUENCE [LARGE SCALE GENOMIC DNA]</scope>
    <source>
        <strain evidence="2">CM1030</strain>
        <tissue evidence="2">Blood</tissue>
    </source>
</reference>
<feature type="compositionally biased region" description="Low complexity" evidence="1">
    <location>
        <begin position="693"/>
        <end position="708"/>
    </location>
</feature>
<name>A0ABD0R7H6_CIRMR</name>
<feature type="compositionally biased region" description="Low complexity" evidence="1">
    <location>
        <begin position="73"/>
        <end position="91"/>
    </location>
</feature>
<feature type="compositionally biased region" description="Low complexity" evidence="1">
    <location>
        <begin position="288"/>
        <end position="299"/>
    </location>
</feature>
<feature type="compositionally biased region" description="Low complexity" evidence="1">
    <location>
        <begin position="1048"/>
        <end position="1062"/>
    </location>
</feature>